<dbReference type="SUPFAM" id="SSF52047">
    <property type="entry name" value="RNI-like"/>
    <property type="match status" value="1"/>
</dbReference>
<evidence type="ECO:0000313" key="3">
    <source>
        <dbReference type="EMBL" id="BAK07918.1"/>
    </source>
</evidence>
<feature type="region of interest" description="Disordered" evidence="1">
    <location>
        <begin position="451"/>
        <end position="477"/>
    </location>
</feature>
<dbReference type="Pfam" id="PF24758">
    <property type="entry name" value="LRR_At5g56370"/>
    <property type="match status" value="1"/>
</dbReference>
<dbReference type="SMART" id="SM00256">
    <property type="entry name" value="FBOX"/>
    <property type="match status" value="1"/>
</dbReference>
<dbReference type="Gene3D" id="3.80.10.10">
    <property type="entry name" value="Ribonuclease Inhibitor"/>
    <property type="match status" value="1"/>
</dbReference>
<dbReference type="PANTHER" id="PTHR34223:SF44">
    <property type="entry name" value="OS01G0789000 PROTEIN"/>
    <property type="match status" value="1"/>
</dbReference>
<name>F2EKP6_HORVV</name>
<sequence>MESSGDEHAMESDTETESDLISELPEDILQKILSCARIRTVVRMRRLSRKWRELCESLQFIRLDYRDFEHWKAEKFARFVNNLLLVRWKVDLHTFQLHWDPHTPLNCNDVRMWIGYAVKHNVKVLDVKLCLYDKTVLPPGIFTCRSLQELNLQWGNAPYRDYEHTGLVLPDIINLPSLKKLTLRDVEVDELSLNRFIARSPGLEDLHLIDSAMRLDLIASKALKRLTLDGFLYECDGFIIAAPHLTGFECTGCSLEAISWRDQPSLESARIDTCGYTFDCESKFTGVLAYAKKLTLFGPDIKVMLEKELPTCSAFEGLTTLEIGEWNLFEDLFVVLRFLQLSPRLEELTLVHRPLDYEGEEIDGMPIDGMTFGCPFLESVVIQCSEDDVGIEKLVNALVVNGISLFKIDIAFYGDIEKRGRAERIRADEERSKELRIFEKMAKKNPEWIYDDPYARRKPDSEQSDELSSEFDDLADY</sequence>
<evidence type="ECO:0000259" key="2">
    <source>
        <dbReference type="PROSITE" id="PS50181"/>
    </source>
</evidence>
<dbReference type="Pfam" id="PF00646">
    <property type="entry name" value="F-box"/>
    <property type="match status" value="1"/>
</dbReference>
<dbReference type="SUPFAM" id="SSF81383">
    <property type="entry name" value="F-box domain"/>
    <property type="match status" value="1"/>
</dbReference>
<accession>F2EKP6</accession>
<dbReference type="Gene3D" id="1.20.1280.50">
    <property type="match status" value="1"/>
</dbReference>
<protein>
    <submittedName>
        <fullName evidence="3">Predicted protein</fullName>
    </submittedName>
</protein>
<organism evidence="3">
    <name type="scientific">Hordeum vulgare subsp. vulgare</name>
    <name type="common">Domesticated barley</name>
    <dbReference type="NCBI Taxonomy" id="112509"/>
    <lineage>
        <taxon>Eukaryota</taxon>
        <taxon>Viridiplantae</taxon>
        <taxon>Streptophyta</taxon>
        <taxon>Embryophyta</taxon>
        <taxon>Tracheophyta</taxon>
        <taxon>Spermatophyta</taxon>
        <taxon>Magnoliopsida</taxon>
        <taxon>Liliopsida</taxon>
        <taxon>Poales</taxon>
        <taxon>Poaceae</taxon>
        <taxon>BOP clade</taxon>
        <taxon>Pooideae</taxon>
        <taxon>Triticodae</taxon>
        <taxon>Triticeae</taxon>
        <taxon>Hordeinae</taxon>
        <taxon>Hordeum</taxon>
    </lineage>
</organism>
<dbReference type="InterPro" id="IPR001810">
    <property type="entry name" value="F-box_dom"/>
</dbReference>
<dbReference type="AlphaFoldDB" id="F2EKP6"/>
<dbReference type="InterPro" id="IPR032675">
    <property type="entry name" value="LRR_dom_sf"/>
</dbReference>
<dbReference type="PANTHER" id="PTHR34223">
    <property type="entry name" value="OS11G0201299 PROTEIN"/>
    <property type="match status" value="1"/>
</dbReference>
<proteinExistence type="evidence at transcript level"/>
<evidence type="ECO:0000256" key="1">
    <source>
        <dbReference type="SAM" id="MobiDB-lite"/>
    </source>
</evidence>
<dbReference type="InterPro" id="IPR053197">
    <property type="entry name" value="F-box_SCFL_complex_component"/>
</dbReference>
<dbReference type="InterPro" id="IPR055411">
    <property type="entry name" value="LRR_FXL15/At3g58940/PEG3-like"/>
</dbReference>
<dbReference type="PROSITE" id="PS50181">
    <property type="entry name" value="FBOX"/>
    <property type="match status" value="1"/>
</dbReference>
<dbReference type="InterPro" id="IPR036047">
    <property type="entry name" value="F-box-like_dom_sf"/>
</dbReference>
<reference evidence="3" key="1">
    <citation type="journal article" date="2011" name="Plant Physiol.">
        <title>Comprehensive sequence analysis of 24,783 barley full-length cDNAs derived from 12 clone libraries.</title>
        <authorList>
            <person name="Matsumoto T."/>
            <person name="Tanaka T."/>
            <person name="Sakai H."/>
            <person name="Amano N."/>
            <person name="Kanamori H."/>
            <person name="Kurita K."/>
            <person name="Kikuta A."/>
            <person name="Kamiya K."/>
            <person name="Yamamoto M."/>
            <person name="Ikawa H."/>
            <person name="Fujii N."/>
            <person name="Hori K."/>
            <person name="Itoh T."/>
            <person name="Sato K."/>
        </authorList>
    </citation>
    <scope>NUCLEOTIDE SEQUENCE</scope>
    <source>
        <tissue evidence="3">Flower</tissue>
    </source>
</reference>
<dbReference type="EMBL" id="AK376724">
    <property type="protein sequence ID" value="BAK07918.1"/>
    <property type="molecule type" value="mRNA"/>
</dbReference>
<feature type="compositionally biased region" description="Acidic residues" evidence="1">
    <location>
        <begin position="462"/>
        <end position="477"/>
    </location>
</feature>
<feature type="domain" description="F-box" evidence="2">
    <location>
        <begin position="18"/>
        <end position="68"/>
    </location>
</feature>